<dbReference type="AlphaFoldDB" id="A0A8X6LCQ1"/>
<keyword evidence="2" id="KW-1185">Reference proteome</keyword>
<dbReference type="EMBL" id="BMAO01035242">
    <property type="protein sequence ID" value="GFR02259.1"/>
    <property type="molecule type" value="Genomic_DNA"/>
</dbReference>
<evidence type="ECO:0000313" key="1">
    <source>
        <dbReference type="EMBL" id="GFR02259.1"/>
    </source>
</evidence>
<comment type="caution">
    <text evidence="1">The sequence shown here is derived from an EMBL/GenBank/DDBJ whole genome shotgun (WGS) entry which is preliminary data.</text>
</comment>
<sequence>MDMPRGTKDRRRPENPFCAARQSCYWQKTDIGGGMHRGASNLGGTLGVTLPCHQPHIRSLSSEVWPLASFSSSKPNILVHKPPKLHGIIPGSQRVTMSST</sequence>
<organism evidence="1 2">
    <name type="scientific">Trichonephila clavata</name>
    <name type="common">Joro spider</name>
    <name type="synonym">Nephila clavata</name>
    <dbReference type="NCBI Taxonomy" id="2740835"/>
    <lineage>
        <taxon>Eukaryota</taxon>
        <taxon>Metazoa</taxon>
        <taxon>Ecdysozoa</taxon>
        <taxon>Arthropoda</taxon>
        <taxon>Chelicerata</taxon>
        <taxon>Arachnida</taxon>
        <taxon>Araneae</taxon>
        <taxon>Araneomorphae</taxon>
        <taxon>Entelegynae</taxon>
        <taxon>Araneoidea</taxon>
        <taxon>Nephilidae</taxon>
        <taxon>Trichonephila</taxon>
    </lineage>
</organism>
<reference evidence="1" key="1">
    <citation type="submission" date="2020-07" db="EMBL/GenBank/DDBJ databases">
        <title>Multicomponent nature underlies the extraordinary mechanical properties of spider dragline silk.</title>
        <authorList>
            <person name="Kono N."/>
            <person name="Nakamura H."/>
            <person name="Mori M."/>
            <person name="Yoshida Y."/>
            <person name="Ohtoshi R."/>
            <person name="Malay A.D."/>
            <person name="Moran D.A.P."/>
            <person name="Tomita M."/>
            <person name="Numata K."/>
            <person name="Arakawa K."/>
        </authorList>
    </citation>
    <scope>NUCLEOTIDE SEQUENCE</scope>
</reference>
<dbReference type="Proteomes" id="UP000887116">
    <property type="component" value="Unassembled WGS sequence"/>
</dbReference>
<name>A0A8X6LCQ1_TRICU</name>
<accession>A0A8X6LCQ1</accession>
<gene>
    <name evidence="1" type="ORF">TNCT_446611</name>
</gene>
<protein>
    <submittedName>
        <fullName evidence="1">Uncharacterized protein</fullName>
    </submittedName>
</protein>
<evidence type="ECO:0000313" key="2">
    <source>
        <dbReference type="Proteomes" id="UP000887116"/>
    </source>
</evidence>
<proteinExistence type="predicted"/>